<dbReference type="PROSITE" id="PS51013">
    <property type="entry name" value="PANNEXIN"/>
    <property type="match status" value="1"/>
</dbReference>
<evidence type="ECO:0000256" key="4">
    <source>
        <dbReference type="ARBA" id="ARBA00022475"/>
    </source>
</evidence>
<keyword evidence="6" id="KW-0303">Gap junction</keyword>
<sequence length="472" mass="54824">MSEAANILWKLKGVFPSRSSSRENQQLYKTLLTNSVFRLHSHVTFIFLVLSSGLVFVQQLLGTHIKCLLPGLQDDDDADLRTSAVTTYCFITGTYTVPDLDSNQLYAHHGVGTHIEGQTTQKFHHYFQWVPFILLFLGVIFRLPYLLWRFWEKQKLQSFLNIGQNEQDSKPSSKNPSAEHFVRCLGYNKGHALSYLFSELLNFLLVLGSFWTIDWFLQGQFRRLGWEFFQYWRNSASSNRKEVSPLDIIFPKVSKCDFQMFGPSGNIVKSHVYSCVQYNKRKDISWTMGLVALVVFIGDHIAVISFNRSFYVAFHTARVYLILNRTMKKHHPQIKYICSKIGYADWFFLKRISDYLDAESFGEFCEHVQNEYKKAQINRSTMHHRQSEETEEMVVFRSDKSGFARKRKPIYATPQLDVSDSRSLYELRAVHEETNSLKMTNPNNGSLTQITVHSNDEIDNTLRRANAGNLYT</sequence>
<feature type="transmembrane region" description="Helical" evidence="12">
    <location>
        <begin position="129"/>
        <end position="151"/>
    </location>
</feature>
<dbReference type="GO" id="GO:0005921">
    <property type="term" value="C:gap junction"/>
    <property type="evidence" value="ECO:0007669"/>
    <property type="project" value="UniProtKB-SubCell"/>
</dbReference>
<evidence type="ECO:0000256" key="1">
    <source>
        <dbReference type="ARBA" id="ARBA00004610"/>
    </source>
</evidence>
<reference evidence="13 14" key="1">
    <citation type="submission" date="2015-12" db="EMBL/GenBank/DDBJ databases">
        <title>The genome of Folsomia candida.</title>
        <authorList>
            <person name="Faddeeva A."/>
            <person name="Derks M.F."/>
            <person name="Anvar Y."/>
            <person name="Smit S."/>
            <person name="Van Straalen N."/>
            <person name="Roelofs D."/>
        </authorList>
    </citation>
    <scope>NUCLEOTIDE SEQUENCE [LARGE SCALE GENOMIC DNA]</scope>
    <source>
        <strain evidence="13 14">VU population</strain>
        <tissue evidence="13">Whole body</tissue>
    </source>
</reference>
<keyword evidence="4" id="KW-1003">Cell membrane</keyword>
<comment type="subcellular location">
    <subcellularLocation>
        <location evidence="1">Cell junction</location>
        <location evidence="1">Gap junction</location>
    </subcellularLocation>
    <subcellularLocation>
        <location evidence="2 12">Cell membrane</location>
        <topology evidence="2 12">Multi-pass membrane protein</topology>
    </subcellularLocation>
</comment>
<accession>A0A226F5T4</accession>
<evidence type="ECO:0000256" key="3">
    <source>
        <dbReference type="ARBA" id="ARBA00022448"/>
    </source>
</evidence>
<dbReference type="OrthoDB" id="5867527at2759"/>
<dbReference type="Pfam" id="PF00876">
    <property type="entry name" value="Innexin"/>
    <property type="match status" value="1"/>
</dbReference>
<dbReference type="InterPro" id="IPR000990">
    <property type="entry name" value="Innexin"/>
</dbReference>
<dbReference type="EMBL" id="LNIX01000001">
    <property type="protein sequence ID" value="OXA65152.1"/>
    <property type="molecule type" value="Genomic_DNA"/>
</dbReference>
<evidence type="ECO:0000256" key="12">
    <source>
        <dbReference type="RuleBase" id="RU010713"/>
    </source>
</evidence>
<evidence type="ECO:0000313" key="13">
    <source>
        <dbReference type="EMBL" id="OXA65152.1"/>
    </source>
</evidence>
<keyword evidence="11 12" id="KW-0407">Ion channel</keyword>
<keyword evidence="8 12" id="KW-1133">Transmembrane helix</keyword>
<evidence type="ECO:0000256" key="6">
    <source>
        <dbReference type="ARBA" id="ARBA00022868"/>
    </source>
</evidence>
<dbReference type="GO" id="GO:0005243">
    <property type="term" value="F:gap junction channel activity"/>
    <property type="evidence" value="ECO:0007669"/>
    <property type="project" value="TreeGrafter"/>
</dbReference>
<dbReference type="GO" id="GO:0034220">
    <property type="term" value="P:monoatomic ion transmembrane transport"/>
    <property type="evidence" value="ECO:0007669"/>
    <property type="project" value="UniProtKB-KW"/>
</dbReference>
<evidence type="ECO:0000256" key="7">
    <source>
        <dbReference type="ARBA" id="ARBA00022949"/>
    </source>
</evidence>
<protein>
    <recommendedName>
        <fullName evidence="12">Innexin</fullName>
    </recommendedName>
</protein>
<comment type="similarity">
    <text evidence="12">Belongs to the pannexin family.</text>
</comment>
<keyword evidence="9 12" id="KW-0406">Ion transport</keyword>
<evidence type="ECO:0000256" key="10">
    <source>
        <dbReference type="ARBA" id="ARBA00023136"/>
    </source>
</evidence>
<keyword evidence="7" id="KW-0965">Cell junction</keyword>
<gene>
    <name evidence="12" type="primary">inx</name>
    <name evidence="13" type="ORF">Fcan01_03222</name>
</gene>
<keyword evidence="3 12" id="KW-0813">Transport</keyword>
<evidence type="ECO:0000256" key="2">
    <source>
        <dbReference type="ARBA" id="ARBA00004651"/>
    </source>
</evidence>
<evidence type="ECO:0000256" key="11">
    <source>
        <dbReference type="ARBA" id="ARBA00023303"/>
    </source>
</evidence>
<feature type="transmembrane region" description="Helical" evidence="12">
    <location>
        <begin position="39"/>
        <end position="57"/>
    </location>
</feature>
<feature type="transmembrane region" description="Helical" evidence="12">
    <location>
        <begin position="284"/>
        <end position="304"/>
    </location>
</feature>
<evidence type="ECO:0000256" key="8">
    <source>
        <dbReference type="ARBA" id="ARBA00022989"/>
    </source>
</evidence>
<dbReference type="PANTHER" id="PTHR11893">
    <property type="entry name" value="INNEXIN"/>
    <property type="match status" value="1"/>
</dbReference>
<evidence type="ECO:0000256" key="9">
    <source>
        <dbReference type="ARBA" id="ARBA00023065"/>
    </source>
</evidence>
<organism evidence="13 14">
    <name type="scientific">Folsomia candida</name>
    <name type="common">Springtail</name>
    <dbReference type="NCBI Taxonomy" id="158441"/>
    <lineage>
        <taxon>Eukaryota</taxon>
        <taxon>Metazoa</taxon>
        <taxon>Ecdysozoa</taxon>
        <taxon>Arthropoda</taxon>
        <taxon>Hexapoda</taxon>
        <taxon>Collembola</taxon>
        <taxon>Entomobryomorpha</taxon>
        <taxon>Isotomoidea</taxon>
        <taxon>Isotomidae</taxon>
        <taxon>Proisotominae</taxon>
        <taxon>Folsomia</taxon>
    </lineage>
</organism>
<dbReference type="Proteomes" id="UP000198287">
    <property type="component" value="Unassembled WGS sequence"/>
</dbReference>
<proteinExistence type="inferred from homology"/>
<comment type="caution">
    <text evidence="13">The sequence shown here is derived from an EMBL/GenBank/DDBJ whole genome shotgun (WGS) entry which is preliminary data.</text>
</comment>
<comment type="function">
    <text evidence="12">Structural component of the gap junctions.</text>
</comment>
<feature type="transmembrane region" description="Helical" evidence="12">
    <location>
        <begin position="195"/>
        <end position="217"/>
    </location>
</feature>
<dbReference type="PRINTS" id="PR01262">
    <property type="entry name" value="INNEXIN"/>
</dbReference>
<name>A0A226F5T4_FOLCA</name>
<evidence type="ECO:0000256" key="5">
    <source>
        <dbReference type="ARBA" id="ARBA00022692"/>
    </source>
</evidence>
<dbReference type="GO" id="GO:0005886">
    <property type="term" value="C:plasma membrane"/>
    <property type="evidence" value="ECO:0007669"/>
    <property type="project" value="UniProtKB-SubCell"/>
</dbReference>
<keyword evidence="10 12" id="KW-0472">Membrane</keyword>
<keyword evidence="14" id="KW-1185">Reference proteome</keyword>
<dbReference type="PANTHER" id="PTHR11893:SF40">
    <property type="entry name" value="INNEXIN SHAKING-B"/>
    <property type="match status" value="1"/>
</dbReference>
<dbReference type="AlphaFoldDB" id="A0A226F5T4"/>
<evidence type="ECO:0000313" key="14">
    <source>
        <dbReference type="Proteomes" id="UP000198287"/>
    </source>
</evidence>
<keyword evidence="5 12" id="KW-0812">Transmembrane</keyword>